<organism evidence="2 3">
    <name type="scientific">Lasiosphaeria hispida</name>
    <dbReference type="NCBI Taxonomy" id="260671"/>
    <lineage>
        <taxon>Eukaryota</taxon>
        <taxon>Fungi</taxon>
        <taxon>Dikarya</taxon>
        <taxon>Ascomycota</taxon>
        <taxon>Pezizomycotina</taxon>
        <taxon>Sordariomycetes</taxon>
        <taxon>Sordariomycetidae</taxon>
        <taxon>Sordariales</taxon>
        <taxon>Lasiosphaeriaceae</taxon>
        <taxon>Lasiosphaeria</taxon>
    </lineage>
</organism>
<comment type="caution">
    <text evidence="2">The sequence shown here is derived from an EMBL/GenBank/DDBJ whole genome shotgun (WGS) entry which is preliminary data.</text>
</comment>
<evidence type="ECO:0000313" key="2">
    <source>
        <dbReference type="EMBL" id="KAK3364157.1"/>
    </source>
</evidence>
<keyword evidence="3" id="KW-1185">Reference proteome</keyword>
<reference evidence="2" key="2">
    <citation type="submission" date="2023-06" db="EMBL/GenBank/DDBJ databases">
        <authorList>
            <consortium name="Lawrence Berkeley National Laboratory"/>
            <person name="Haridas S."/>
            <person name="Hensen N."/>
            <person name="Bonometti L."/>
            <person name="Westerberg I."/>
            <person name="Brannstrom I.O."/>
            <person name="Guillou S."/>
            <person name="Cros-Aarteil S."/>
            <person name="Calhoun S."/>
            <person name="Kuo A."/>
            <person name="Mondo S."/>
            <person name="Pangilinan J."/>
            <person name="Riley R."/>
            <person name="Labutti K."/>
            <person name="Andreopoulos B."/>
            <person name="Lipzen A."/>
            <person name="Chen C."/>
            <person name="Yanf M."/>
            <person name="Daum C."/>
            <person name="Ng V."/>
            <person name="Clum A."/>
            <person name="Steindorff A."/>
            <person name="Ohm R."/>
            <person name="Martin F."/>
            <person name="Silar P."/>
            <person name="Natvig D."/>
            <person name="Lalanne C."/>
            <person name="Gautier V."/>
            <person name="Ament-Velasquez S.L."/>
            <person name="Kruys A."/>
            <person name="Hutchinson M.I."/>
            <person name="Powell A.J."/>
            <person name="Barry K."/>
            <person name="Miller A.N."/>
            <person name="Grigoriev I.V."/>
            <person name="Debuchy R."/>
            <person name="Gladieux P."/>
            <person name="Thoren M.H."/>
            <person name="Johannesson H."/>
        </authorList>
    </citation>
    <scope>NUCLEOTIDE SEQUENCE</scope>
    <source>
        <strain evidence="2">CBS 955.72</strain>
    </source>
</reference>
<evidence type="ECO:0000259" key="1">
    <source>
        <dbReference type="Pfam" id="PF06985"/>
    </source>
</evidence>
<accession>A0AAJ0MKW1</accession>
<feature type="non-terminal residue" evidence="2">
    <location>
        <position position="1"/>
    </location>
</feature>
<dbReference type="PANTHER" id="PTHR33112:SF16">
    <property type="entry name" value="HETEROKARYON INCOMPATIBILITY DOMAIN-CONTAINING PROTEIN"/>
    <property type="match status" value="1"/>
</dbReference>
<name>A0AAJ0MKW1_9PEZI</name>
<reference evidence="2" key="1">
    <citation type="journal article" date="2023" name="Mol. Phylogenet. Evol.">
        <title>Genome-scale phylogeny and comparative genomics of the fungal order Sordariales.</title>
        <authorList>
            <person name="Hensen N."/>
            <person name="Bonometti L."/>
            <person name="Westerberg I."/>
            <person name="Brannstrom I.O."/>
            <person name="Guillou S."/>
            <person name="Cros-Aarteil S."/>
            <person name="Calhoun S."/>
            <person name="Haridas S."/>
            <person name="Kuo A."/>
            <person name="Mondo S."/>
            <person name="Pangilinan J."/>
            <person name="Riley R."/>
            <person name="LaButti K."/>
            <person name="Andreopoulos B."/>
            <person name="Lipzen A."/>
            <person name="Chen C."/>
            <person name="Yan M."/>
            <person name="Daum C."/>
            <person name="Ng V."/>
            <person name="Clum A."/>
            <person name="Steindorff A."/>
            <person name="Ohm R.A."/>
            <person name="Martin F."/>
            <person name="Silar P."/>
            <person name="Natvig D.O."/>
            <person name="Lalanne C."/>
            <person name="Gautier V."/>
            <person name="Ament-Velasquez S.L."/>
            <person name="Kruys A."/>
            <person name="Hutchinson M.I."/>
            <person name="Powell A.J."/>
            <person name="Barry K."/>
            <person name="Miller A.N."/>
            <person name="Grigoriev I.V."/>
            <person name="Debuchy R."/>
            <person name="Gladieux P."/>
            <person name="Hiltunen Thoren M."/>
            <person name="Johannesson H."/>
        </authorList>
    </citation>
    <scope>NUCLEOTIDE SEQUENCE</scope>
    <source>
        <strain evidence="2">CBS 955.72</strain>
    </source>
</reference>
<dbReference type="InterPro" id="IPR010730">
    <property type="entry name" value="HET"/>
</dbReference>
<dbReference type="Proteomes" id="UP001275084">
    <property type="component" value="Unassembled WGS sequence"/>
</dbReference>
<dbReference type="PANTHER" id="PTHR33112">
    <property type="entry name" value="DOMAIN PROTEIN, PUTATIVE-RELATED"/>
    <property type="match status" value="1"/>
</dbReference>
<proteinExistence type="predicted"/>
<sequence>SFDLVKTWLSFCENHHSQCSTHDKPIPRLPTRVINVGPIDGSSDPFLLITDSNIPSVAHHAQYITLSHCWGPKQPLITTSLTPQSGKPEYPFQYAADICESRCRRATSDSLCILQDSLTDWEMESAQMGDYYWNSIFTIAAADSPDSSHGLFRQRDAGAAYPCLTNMQVDQFPGLTAYRPRPIILAPNLQFFGPGRDWHTHHTNVLDHRGWTLQEQLLSRRLLTFERYQLSFSCLEMMTSENKPCGERRAARPLGTPTGDRIYEAWSDMLATYATRELTKGVDALPALSGLAGRFSQIAPGGLDHRDYLAGIWRADIKRGLLWHCTHWGTRSRWNSESGCPSWSPLSMNVPSGHIEFYNLRLRKDSNADELCRIISVSTNVQGLNLFGRIVGSEMKVRCPTKSARVAGIPENPGLVGG</sequence>
<protein>
    <recommendedName>
        <fullName evidence="1">Heterokaryon incompatibility domain-containing protein</fullName>
    </recommendedName>
</protein>
<dbReference type="AlphaFoldDB" id="A0AAJ0MKW1"/>
<dbReference type="Pfam" id="PF06985">
    <property type="entry name" value="HET"/>
    <property type="match status" value="1"/>
</dbReference>
<gene>
    <name evidence="2" type="ORF">B0T25DRAFT_443807</name>
</gene>
<feature type="domain" description="Heterokaryon incompatibility" evidence="1">
    <location>
        <begin position="63"/>
        <end position="215"/>
    </location>
</feature>
<dbReference type="EMBL" id="JAUIQD010000001">
    <property type="protein sequence ID" value="KAK3364157.1"/>
    <property type="molecule type" value="Genomic_DNA"/>
</dbReference>
<evidence type="ECO:0000313" key="3">
    <source>
        <dbReference type="Proteomes" id="UP001275084"/>
    </source>
</evidence>